<reference evidence="2 3" key="1">
    <citation type="journal article" date="2019" name="Sci. Rep.">
        <title>A high-quality genome of Eragrostis curvula grass provides insights into Poaceae evolution and supports new strategies to enhance forage quality.</title>
        <authorList>
            <person name="Carballo J."/>
            <person name="Santos B.A.C.M."/>
            <person name="Zappacosta D."/>
            <person name="Garbus I."/>
            <person name="Selva J.P."/>
            <person name="Gallo C.A."/>
            <person name="Diaz A."/>
            <person name="Albertini E."/>
            <person name="Caccamo M."/>
            <person name="Echenique V."/>
        </authorList>
    </citation>
    <scope>NUCLEOTIDE SEQUENCE [LARGE SCALE GENOMIC DNA]</scope>
    <source>
        <strain evidence="3">cv. Victoria</strain>
        <tissue evidence="2">Leaf</tissue>
    </source>
</reference>
<dbReference type="InterPro" id="IPR036047">
    <property type="entry name" value="F-box-like_dom_sf"/>
</dbReference>
<comment type="caution">
    <text evidence="2">The sequence shown here is derived from an EMBL/GenBank/DDBJ whole genome shotgun (WGS) entry which is preliminary data.</text>
</comment>
<name>A0A5J9WCC0_9POAL</name>
<gene>
    <name evidence="2" type="ORF">EJB05_04520</name>
</gene>
<dbReference type="InterPro" id="IPR055302">
    <property type="entry name" value="F-box_dom-containing"/>
</dbReference>
<evidence type="ECO:0000259" key="1">
    <source>
        <dbReference type="SMART" id="SM00256"/>
    </source>
</evidence>
<dbReference type="SUPFAM" id="SSF81383">
    <property type="entry name" value="F-box domain"/>
    <property type="match status" value="1"/>
</dbReference>
<dbReference type="Gramene" id="TVU45050">
    <property type="protein sequence ID" value="TVU45050"/>
    <property type="gene ID" value="EJB05_04520"/>
</dbReference>
<feature type="domain" description="F-box" evidence="1">
    <location>
        <begin position="4"/>
        <end position="44"/>
    </location>
</feature>
<evidence type="ECO:0000313" key="2">
    <source>
        <dbReference type="EMBL" id="TVU45050.1"/>
    </source>
</evidence>
<accession>A0A5J9WCC0</accession>
<proteinExistence type="predicted"/>
<evidence type="ECO:0000313" key="3">
    <source>
        <dbReference type="Proteomes" id="UP000324897"/>
    </source>
</evidence>
<dbReference type="Proteomes" id="UP000324897">
    <property type="component" value="Chromosome 5"/>
</dbReference>
<dbReference type="PANTHER" id="PTHR32141">
    <property type="match status" value="1"/>
</dbReference>
<dbReference type="SUPFAM" id="SSF52047">
    <property type="entry name" value="RNI-like"/>
    <property type="match status" value="1"/>
</dbReference>
<dbReference type="AlphaFoldDB" id="A0A5J9WCC0"/>
<dbReference type="Pfam" id="PF00646">
    <property type="entry name" value="F-box"/>
    <property type="match status" value="1"/>
</dbReference>
<dbReference type="PANTHER" id="PTHR32141:SF46">
    <property type="entry name" value="F-BOX DOMAIN-CONTAINING PROTEIN"/>
    <property type="match status" value="1"/>
</dbReference>
<organism evidence="2 3">
    <name type="scientific">Eragrostis curvula</name>
    <name type="common">weeping love grass</name>
    <dbReference type="NCBI Taxonomy" id="38414"/>
    <lineage>
        <taxon>Eukaryota</taxon>
        <taxon>Viridiplantae</taxon>
        <taxon>Streptophyta</taxon>
        <taxon>Embryophyta</taxon>
        <taxon>Tracheophyta</taxon>
        <taxon>Spermatophyta</taxon>
        <taxon>Magnoliopsida</taxon>
        <taxon>Liliopsida</taxon>
        <taxon>Poales</taxon>
        <taxon>Poaceae</taxon>
        <taxon>PACMAD clade</taxon>
        <taxon>Chloridoideae</taxon>
        <taxon>Eragrostideae</taxon>
        <taxon>Eragrostidinae</taxon>
        <taxon>Eragrostis</taxon>
    </lineage>
</organism>
<keyword evidence="3" id="KW-1185">Reference proteome</keyword>
<dbReference type="InterPro" id="IPR032675">
    <property type="entry name" value="LRR_dom_sf"/>
</dbReference>
<dbReference type="EMBL" id="RWGY01000004">
    <property type="protein sequence ID" value="TVU45050.1"/>
    <property type="molecule type" value="Genomic_DNA"/>
</dbReference>
<dbReference type="Gene3D" id="3.80.10.10">
    <property type="entry name" value="Ribonuclease Inhibitor"/>
    <property type="match status" value="1"/>
</dbReference>
<dbReference type="InterPro" id="IPR001810">
    <property type="entry name" value="F-box_dom"/>
</dbReference>
<dbReference type="InterPro" id="IPR055411">
    <property type="entry name" value="LRR_FXL15/At3g58940/PEG3-like"/>
</dbReference>
<dbReference type="Pfam" id="PF24758">
    <property type="entry name" value="LRR_At5g56370"/>
    <property type="match status" value="1"/>
</dbReference>
<protein>
    <recommendedName>
        <fullName evidence="1">F-box domain-containing protein</fullName>
    </recommendedName>
</protein>
<feature type="non-terminal residue" evidence="2">
    <location>
        <position position="1"/>
    </location>
</feature>
<sequence length="363" mass="40439">MDLLPDCLLEIIVSFLPPKAGARTMALSRRWRSIWPYHPLHVDFSDAQTREEVLGDSSLCAVLSSHRGPIRRFSVTSYPDFSRGAPIWFGALLARKTIIDSVTLELGNELFKPHVPLAANVRRLELRFCRVDLLPSTAPPTSLFPVLECLRLAWVEISETALAGLVDGGCPALRDISLEGMDGLRHVALRSRTLATACISRCRNLDELCAGHAPSLRALTFRYMGLWRIKIEVPISVQEIGLTLPTIGSLVTTSTTTSSHYGCTCLDSWSSKYKRCYRGWPPAAGKIACLNQHLTHVRLQGYCATRGEQEFATFLVSLSMSLTLMEMIHSAHWTVKTIESQKRMLCRRGVASSVAQLRFTKQN</sequence>
<dbReference type="OrthoDB" id="678350at2759"/>
<dbReference type="SMART" id="SM00256">
    <property type="entry name" value="FBOX"/>
    <property type="match status" value="1"/>
</dbReference>